<name>A0A8J3TC94_9ACTN</name>
<evidence type="ECO:0000313" key="1">
    <source>
        <dbReference type="EMBL" id="GII23818.1"/>
    </source>
</evidence>
<dbReference type="AlphaFoldDB" id="A0A8J3TC94"/>
<keyword evidence="2" id="KW-1185">Reference proteome</keyword>
<protein>
    <submittedName>
        <fullName evidence="1">Uncharacterized protein</fullName>
    </submittedName>
</protein>
<gene>
    <name evidence="1" type="ORF">Pme01_34150</name>
</gene>
<evidence type="ECO:0000313" key="2">
    <source>
        <dbReference type="Proteomes" id="UP000599074"/>
    </source>
</evidence>
<proteinExistence type="predicted"/>
<sequence>MMYLSYGAPRRPGPIADVISIASGLRILGCRIVGRRIVGRRIVGRRIVVAASWVAASWAAPEGRPRRPPTAGIRRSALSGYNAYSA</sequence>
<comment type="caution">
    <text evidence="1">The sequence shown here is derived from an EMBL/GenBank/DDBJ whole genome shotgun (WGS) entry which is preliminary data.</text>
</comment>
<reference evidence="1" key="1">
    <citation type="submission" date="2021-01" db="EMBL/GenBank/DDBJ databases">
        <title>Whole genome shotgun sequence of Planosporangium mesophilum NBRC 109066.</title>
        <authorList>
            <person name="Komaki H."/>
            <person name="Tamura T."/>
        </authorList>
    </citation>
    <scope>NUCLEOTIDE SEQUENCE</scope>
    <source>
        <strain evidence="1">NBRC 109066</strain>
    </source>
</reference>
<organism evidence="1 2">
    <name type="scientific">Planosporangium mesophilum</name>
    <dbReference type="NCBI Taxonomy" id="689768"/>
    <lineage>
        <taxon>Bacteria</taxon>
        <taxon>Bacillati</taxon>
        <taxon>Actinomycetota</taxon>
        <taxon>Actinomycetes</taxon>
        <taxon>Micromonosporales</taxon>
        <taxon>Micromonosporaceae</taxon>
        <taxon>Planosporangium</taxon>
    </lineage>
</organism>
<accession>A0A8J3TC94</accession>
<dbReference type="EMBL" id="BOON01000031">
    <property type="protein sequence ID" value="GII23818.1"/>
    <property type="molecule type" value="Genomic_DNA"/>
</dbReference>
<dbReference type="Proteomes" id="UP000599074">
    <property type="component" value="Unassembled WGS sequence"/>
</dbReference>